<evidence type="ECO:0000313" key="3">
    <source>
        <dbReference type="EMBL" id="OAF65524.1"/>
    </source>
</evidence>
<proteinExistence type="inferred from homology"/>
<dbReference type="Proteomes" id="UP000078046">
    <property type="component" value="Unassembled WGS sequence"/>
</dbReference>
<dbReference type="PROSITE" id="PS51532">
    <property type="entry name" value="PITH"/>
    <property type="match status" value="1"/>
</dbReference>
<comment type="caution">
    <text evidence="3">The sequence shown here is derived from an EMBL/GenBank/DDBJ whole genome shotgun (WGS) entry which is preliminary data.</text>
</comment>
<dbReference type="InterPro" id="IPR045099">
    <property type="entry name" value="PITH1-like"/>
</dbReference>
<dbReference type="SUPFAM" id="SSF49785">
    <property type="entry name" value="Galactose-binding domain-like"/>
    <property type="match status" value="1"/>
</dbReference>
<dbReference type="InterPro" id="IPR037047">
    <property type="entry name" value="PITH_dom_sf"/>
</dbReference>
<dbReference type="GO" id="GO:0005634">
    <property type="term" value="C:nucleus"/>
    <property type="evidence" value="ECO:0007669"/>
    <property type="project" value="TreeGrafter"/>
</dbReference>
<protein>
    <submittedName>
        <fullName evidence="3">PITH domain-containing protein 1</fullName>
    </submittedName>
</protein>
<dbReference type="PANTHER" id="PTHR12175">
    <property type="entry name" value="AD039 HT014 THIOREDOXIN FAMILY TRP26"/>
    <property type="match status" value="1"/>
</dbReference>
<keyword evidence="4" id="KW-1185">Reference proteome</keyword>
<gene>
    <name evidence="3" type="ORF">A3Q56_06757</name>
</gene>
<reference evidence="3 4" key="1">
    <citation type="submission" date="2016-04" db="EMBL/GenBank/DDBJ databases">
        <title>The genome of Intoshia linei affirms orthonectids as highly simplified spiralians.</title>
        <authorList>
            <person name="Mikhailov K.V."/>
            <person name="Slusarev G.S."/>
            <person name="Nikitin M.A."/>
            <person name="Logacheva M.D."/>
            <person name="Penin A."/>
            <person name="Aleoshin V."/>
            <person name="Panchin Y.V."/>
        </authorList>
    </citation>
    <scope>NUCLEOTIDE SEQUENCE [LARGE SCALE GENOMIC DNA]</scope>
    <source>
        <strain evidence="3">Intl2013</strain>
        <tissue evidence="3">Whole animal</tissue>
    </source>
</reference>
<dbReference type="EMBL" id="LWCA01001256">
    <property type="protein sequence ID" value="OAF65524.1"/>
    <property type="molecule type" value="Genomic_DNA"/>
</dbReference>
<dbReference type="InterPro" id="IPR010400">
    <property type="entry name" value="PITH_dom"/>
</dbReference>
<evidence type="ECO:0000313" key="4">
    <source>
        <dbReference type="Proteomes" id="UP000078046"/>
    </source>
</evidence>
<sequence length="208" mass="23824">MTKHDHNHGHSCSHDVIEESIFNGKTYTLHKNVEFEHLLCLNETTEDSGKFILKDWDKRFDGDEYLESYADEELIIRIPFGQSVNIKNLIIMGVDEESHPSAIQLYKNKALTFNDTRLKCDQSFNLICDTKGLVEYPVKGYKFSNLRMFTIFIPKSFSGGNTKIKYIGLKGEVSKVQPSKQGIIVYESRANPVDHKTNLINSNVKTIM</sequence>
<feature type="domain" description="PITH" evidence="2">
    <location>
        <begin position="18"/>
        <end position="189"/>
    </location>
</feature>
<dbReference type="AlphaFoldDB" id="A0A177AWE1"/>
<organism evidence="3 4">
    <name type="scientific">Intoshia linei</name>
    <dbReference type="NCBI Taxonomy" id="1819745"/>
    <lineage>
        <taxon>Eukaryota</taxon>
        <taxon>Metazoa</taxon>
        <taxon>Spiralia</taxon>
        <taxon>Lophotrochozoa</taxon>
        <taxon>Mesozoa</taxon>
        <taxon>Orthonectida</taxon>
        <taxon>Rhopaluridae</taxon>
        <taxon>Intoshia</taxon>
    </lineage>
</organism>
<dbReference type="PANTHER" id="PTHR12175:SF1">
    <property type="entry name" value="PITH DOMAIN-CONTAINING PROTEIN 1"/>
    <property type="match status" value="1"/>
</dbReference>
<accession>A0A177AWE1</accession>
<dbReference type="Pfam" id="PF06201">
    <property type="entry name" value="PITH"/>
    <property type="match status" value="1"/>
</dbReference>
<dbReference type="InterPro" id="IPR008979">
    <property type="entry name" value="Galactose-bd-like_sf"/>
</dbReference>
<dbReference type="Gene3D" id="2.60.120.470">
    <property type="entry name" value="PITH domain"/>
    <property type="match status" value="1"/>
</dbReference>
<evidence type="ECO:0000259" key="2">
    <source>
        <dbReference type="PROSITE" id="PS51532"/>
    </source>
</evidence>
<name>A0A177AWE1_9BILA</name>
<dbReference type="OrthoDB" id="2635at2759"/>
<dbReference type="GO" id="GO:0005737">
    <property type="term" value="C:cytoplasm"/>
    <property type="evidence" value="ECO:0007669"/>
    <property type="project" value="UniProtKB-ARBA"/>
</dbReference>
<comment type="similarity">
    <text evidence="1">Belongs to the PITHD1 family.</text>
</comment>
<evidence type="ECO:0000256" key="1">
    <source>
        <dbReference type="ARBA" id="ARBA00025788"/>
    </source>
</evidence>